<dbReference type="HAMAP" id="MF_01805">
    <property type="entry name" value="ScpA"/>
    <property type="match status" value="1"/>
</dbReference>
<name>A0ABY5J6A2_9BACT</name>
<dbReference type="Gene3D" id="6.10.250.2410">
    <property type="match status" value="1"/>
</dbReference>
<dbReference type="Gene3D" id="1.10.10.580">
    <property type="entry name" value="Structural maintenance of chromosome 1. Chain E"/>
    <property type="match status" value="1"/>
</dbReference>
<keyword evidence="3" id="KW-0131">Cell cycle</keyword>
<evidence type="ECO:0000313" key="4">
    <source>
        <dbReference type="EMBL" id="UUD37208.1"/>
    </source>
</evidence>
<comment type="subunit">
    <text evidence="3">Component of a cohesin-like complex composed of ScpA, ScpB and the Smc homodimer, in which ScpA and ScpB bind to the head domain of Smc. The presence of the three proteins is required for the association of the complex with DNA.</text>
</comment>
<sequence>MIETKSIKIEIDDDKKISPNSVYTDNPYNIEIKNFNGPLDLLLNLVKDKNIDIMEVDLVELAENYLRIIKSVQDRDINLASEYLVMAATLLQIKARSLLEEDEEEDEELAQDKKEILLQVAMYKQFKELTPVLQEHELSRRDIFIKKPSNVDEFKKPIDRTALDGNGNPMTLIKALRLMFERVHAVALRRSKVKTLKITASDQIEHIRKLFREKENVTFEDIFYLPSLEHFVITLMALLELVKIQEIVLFQEEEYGPITIAKGEAYAE</sequence>
<accession>A0ABY5J6A2</accession>
<keyword evidence="1 3" id="KW-0159">Chromosome partition</keyword>
<comment type="function">
    <text evidence="3">Participates in chromosomal partition during cell division. May act via the formation of a condensin-like complex containing Smc and ScpB that pull DNA away from mid-cell into both cell halves.</text>
</comment>
<dbReference type="InterPro" id="IPR023093">
    <property type="entry name" value="ScpA-like_C"/>
</dbReference>
<dbReference type="EMBL" id="CP101808">
    <property type="protein sequence ID" value="UUD37208.1"/>
    <property type="molecule type" value="Genomic_DNA"/>
</dbReference>
<evidence type="ECO:0000313" key="5">
    <source>
        <dbReference type="Proteomes" id="UP001059576"/>
    </source>
</evidence>
<evidence type="ECO:0000256" key="2">
    <source>
        <dbReference type="ARBA" id="ARBA00044777"/>
    </source>
</evidence>
<comment type="similarity">
    <text evidence="3">Belongs to the ScpA family.</text>
</comment>
<dbReference type="NCBIfam" id="NF000994">
    <property type="entry name" value="PRK00104.1-3"/>
    <property type="match status" value="1"/>
</dbReference>
<evidence type="ECO:0000256" key="1">
    <source>
        <dbReference type="ARBA" id="ARBA00022829"/>
    </source>
</evidence>
<dbReference type="PANTHER" id="PTHR33969:SF2">
    <property type="entry name" value="SEGREGATION AND CONDENSATION PROTEIN A"/>
    <property type="match status" value="1"/>
</dbReference>
<proteinExistence type="inferred from homology"/>
<dbReference type="PANTHER" id="PTHR33969">
    <property type="entry name" value="SEGREGATION AND CONDENSATION PROTEIN A"/>
    <property type="match status" value="1"/>
</dbReference>
<dbReference type="Pfam" id="PF02616">
    <property type="entry name" value="SMC_ScpA"/>
    <property type="match status" value="1"/>
</dbReference>
<protein>
    <recommendedName>
        <fullName evidence="2 3">Segregation and condensation protein A</fullName>
    </recommendedName>
</protein>
<gene>
    <name evidence="3" type="primary">scpA</name>
    <name evidence="4" type="ORF">NPA09_01380</name>
</gene>
<comment type="subcellular location">
    <subcellularLocation>
        <location evidence="3">Cytoplasm</location>
    </subcellularLocation>
    <text evidence="3">Associated with two foci at the outer edges of the nucleoid region in young cells, and at four foci within both cell halves in older cells.</text>
</comment>
<keyword evidence="3" id="KW-0132">Cell division</keyword>
<organism evidence="4 5">
    <name type="scientific">Mycoplasmopsis equigenitalium</name>
    <dbReference type="NCBI Taxonomy" id="114883"/>
    <lineage>
        <taxon>Bacteria</taxon>
        <taxon>Bacillati</taxon>
        <taxon>Mycoplasmatota</taxon>
        <taxon>Mycoplasmoidales</taxon>
        <taxon>Metamycoplasmataceae</taxon>
        <taxon>Mycoplasmopsis</taxon>
    </lineage>
</organism>
<keyword evidence="3" id="KW-0963">Cytoplasm</keyword>
<dbReference type="RefSeq" id="WP_129721987.1">
    <property type="nucleotide sequence ID" value="NZ_CP101808.1"/>
</dbReference>
<reference evidence="4" key="1">
    <citation type="submission" date="2022-07" db="EMBL/GenBank/DDBJ databases">
        <title>Complete genome of Mycoplasma equigenitalium type strain T37.</title>
        <authorList>
            <person name="Spergser J."/>
        </authorList>
    </citation>
    <scope>NUCLEOTIDE SEQUENCE</scope>
    <source>
        <strain evidence="4">T37</strain>
    </source>
</reference>
<dbReference type="Proteomes" id="UP001059576">
    <property type="component" value="Chromosome"/>
</dbReference>
<evidence type="ECO:0000256" key="3">
    <source>
        <dbReference type="HAMAP-Rule" id="MF_01805"/>
    </source>
</evidence>
<dbReference type="InterPro" id="IPR003768">
    <property type="entry name" value="ScpA"/>
</dbReference>
<keyword evidence="5" id="KW-1185">Reference proteome</keyword>